<keyword evidence="3" id="KW-0964">Secreted</keyword>
<dbReference type="GO" id="GO:0005576">
    <property type="term" value="C:extracellular region"/>
    <property type="evidence" value="ECO:0007669"/>
    <property type="project" value="UniProtKB-SubCell"/>
</dbReference>
<evidence type="ECO:0000256" key="2">
    <source>
        <dbReference type="ARBA" id="ARBA00008668"/>
    </source>
</evidence>
<dbReference type="InterPro" id="IPR036514">
    <property type="entry name" value="SGNH_hydro_sf"/>
</dbReference>
<reference evidence="9" key="1">
    <citation type="submission" date="2019-12" db="EMBL/GenBank/DDBJ databases">
        <title>Genome sequencing and annotation of Brassica cretica.</title>
        <authorList>
            <person name="Studholme D.J."/>
            <person name="Sarris P.F."/>
        </authorList>
    </citation>
    <scope>NUCLEOTIDE SEQUENCE</scope>
    <source>
        <strain evidence="9">PFS-102/07</strain>
        <tissue evidence="9">Leaf</tissue>
    </source>
</reference>
<comment type="subcellular location">
    <subcellularLocation>
        <location evidence="1">Secreted</location>
    </subcellularLocation>
</comment>
<dbReference type="InterPro" id="IPR051238">
    <property type="entry name" value="GDSL_esterase/lipase"/>
</dbReference>
<keyword evidence="4 8" id="KW-0732">Signal</keyword>
<evidence type="ECO:0000256" key="1">
    <source>
        <dbReference type="ARBA" id="ARBA00004613"/>
    </source>
</evidence>
<accession>A0A8S9FPU5</accession>
<gene>
    <name evidence="9" type="ORF">F2Q70_00030546</name>
</gene>
<proteinExistence type="inferred from homology"/>
<dbReference type="GO" id="GO:0016042">
    <property type="term" value="P:lipid catabolic process"/>
    <property type="evidence" value="ECO:0007669"/>
    <property type="project" value="UniProtKB-KW"/>
</dbReference>
<comment type="similarity">
    <text evidence="2">Belongs to the 'GDSL' lipolytic enzyme family.</text>
</comment>
<protein>
    <recommendedName>
        <fullName evidence="10">GDSL esterase/lipase</fullName>
    </recommendedName>
</protein>
<organism evidence="9">
    <name type="scientific">Brassica cretica</name>
    <name type="common">Mustard</name>
    <dbReference type="NCBI Taxonomy" id="69181"/>
    <lineage>
        <taxon>Eukaryota</taxon>
        <taxon>Viridiplantae</taxon>
        <taxon>Streptophyta</taxon>
        <taxon>Embryophyta</taxon>
        <taxon>Tracheophyta</taxon>
        <taxon>Spermatophyta</taxon>
        <taxon>Magnoliopsida</taxon>
        <taxon>eudicotyledons</taxon>
        <taxon>Gunneridae</taxon>
        <taxon>Pentapetalae</taxon>
        <taxon>rosids</taxon>
        <taxon>malvids</taxon>
        <taxon>Brassicales</taxon>
        <taxon>Brassicaceae</taxon>
        <taxon>Brassiceae</taxon>
        <taxon>Brassica</taxon>
    </lineage>
</organism>
<keyword evidence="7" id="KW-0443">Lipid metabolism</keyword>
<evidence type="ECO:0008006" key="10">
    <source>
        <dbReference type="Google" id="ProtNLM"/>
    </source>
</evidence>
<comment type="caution">
    <text evidence="9">The sequence shown here is derived from an EMBL/GenBank/DDBJ whole genome shotgun (WGS) entry which is preliminary data.</text>
</comment>
<keyword evidence="5" id="KW-0378">Hydrolase</keyword>
<evidence type="ECO:0000256" key="4">
    <source>
        <dbReference type="ARBA" id="ARBA00022729"/>
    </source>
</evidence>
<dbReference type="EMBL" id="QGKY02002305">
    <property type="protein sequence ID" value="KAF2534048.1"/>
    <property type="molecule type" value="Genomic_DNA"/>
</dbReference>
<evidence type="ECO:0000256" key="5">
    <source>
        <dbReference type="ARBA" id="ARBA00022801"/>
    </source>
</evidence>
<evidence type="ECO:0000256" key="8">
    <source>
        <dbReference type="SAM" id="SignalP"/>
    </source>
</evidence>
<name>A0A8S9FPU5_BRACR</name>
<dbReference type="PANTHER" id="PTHR45650">
    <property type="entry name" value="GDSL-LIKE LIPASE/ACYLHYDROLASE-RELATED"/>
    <property type="match status" value="1"/>
</dbReference>
<feature type="signal peptide" evidence="8">
    <location>
        <begin position="1"/>
        <end position="24"/>
    </location>
</feature>
<evidence type="ECO:0000256" key="7">
    <source>
        <dbReference type="ARBA" id="ARBA00023098"/>
    </source>
</evidence>
<sequence>MESYSRKWCVVFVLLALASSVAKAQQVPCYFIFGDSLVDNGNNNGLVSFARANYFPYGIDFGGPTGRFSNGKTTVDEIGTSPLLESIFST</sequence>
<feature type="chain" id="PRO_5035764748" description="GDSL esterase/lipase" evidence="8">
    <location>
        <begin position="25"/>
        <end position="90"/>
    </location>
</feature>
<evidence type="ECO:0000313" key="9">
    <source>
        <dbReference type="EMBL" id="KAF2534048.1"/>
    </source>
</evidence>
<dbReference type="AlphaFoldDB" id="A0A8S9FPU5"/>
<dbReference type="PANTHER" id="PTHR45650:SF67">
    <property type="entry name" value="(RAPE) HYPOTHETICAL PROTEIN"/>
    <property type="match status" value="1"/>
</dbReference>
<dbReference type="GO" id="GO:0016787">
    <property type="term" value="F:hydrolase activity"/>
    <property type="evidence" value="ECO:0007669"/>
    <property type="project" value="UniProtKB-KW"/>
</dbReference>
<keyword evidence="6" id="KW-0442">Lipid degradation</keyword>
<dbReference type="Gene3D" id="3.40.50.1110">
    <property type="entry name" value="SGNH hydrolase"/>
    <property type="match status" value="1"/>
</dbReference>
<evidence type="ECO:0000256" key="6">
    <source>
        <dbReference type="ARBA" id="ARBA00022963"/>
    </source>
</evidence>
<evidence type="ECO:0000256" key="3">
    <source>
        <dbReference type="ARBA" id="ARBA00022525"/>
    </source>
</evidence>